<evidence type="ECO:0000313" key="6">
    <source>
        <dbReference type="EMBL" id="KAK9734222.1"/>
    </source>
</evidence>
<dbReference type="GO" id="GO:0005737">
    <property type="term" value="C:cytoplasm"/>
    <property type="evidence" value="ECO:0007669"/>
    <property type="project" value="UniProtKB-SubCell"/>
</dbReference>
<reference evidence="6" key="1">
    <citation type="submission" date="2024-03" db="EMBL/GenBank/DDBJ databases">
        <title>WGS assembly of Saponaria officinalis var. Norfolk2.</title>
        <authorList>
            <person name="Jenkins J."/>
            <person name="Shu S."/>
            <person name="Grimwood J."/>
            <person name="Barry K."/>
            <person name="Goodstein D."/>
            <person name="Schmutz J."/>
            <person name="Leebens-Mack J."/>
            <person name="Osbourn A."/>
        </authorList>
    </citation>
    <scope>NUCLEOTIDE SEQUENCE [LARGE SCALE GENOMIC DNA]</scope>
    <source>
        <strain evidence="6">JIC</strain>
    </source>
</reference>
<feature type="compositionally biased region" description="Basic and acidic residues" evidence="5">
    <location>
        <begin position="319"/>
        <end position="334"/>
    </location>
</feature>
<feature type="compositionally biased region" description="Basic and acidic residues" evidence="5">
    <location>
        <begin position="365"/>
        <end position="374"/>
    </location>
</feature>
<evidence type="ECO:0000256" key="4">
    <source>
        <dbReference type="ARBA" id="ARBA00023242"/>
    </source>
</evidence>
<proteinExistence type="predicted"/>
<comment type="caution">
    <text evidence="6">The sequence shown here is derived from an EMBL/GenBank/DDBJ whole genome shotgun (WGS) entry which is preliminary data.</text>
</comment>
<evidence type="ECO:0008006" key="8">
    <source>
        <dbReference type="Google" id="ProtNLM"/>
    </source>
</evidence>
<protein>
    <recommendedName>
        <fullName evidence="8">IQ domain-containing protein IQM3-like</fullName>
    </recommendedName>
</protein>
<feature type="region of interest" description="Disordered" evidence="5">
    <location>
        <begin position="442"/>
        <end position="473"/>
    </location>
</feature>
<evidence type="ECO:0000256" key="5">
    <source>
        <dbReference type="SAM" id="MobiDB-lite"/>
    </source>
</evidence>
<evidence type="ECO:0000256" key="2">
    <source>
        <dbReference type="ARBA" id="ARBA00004496"/>
    </source>
</evidence>
<dbReference type="GO" id="GO:0005634">
    <property type="term" value="C:nucleus"/>
    <property type="evidence" value="ECO:0007669"/>
    <property type="project" value="UniProtKB-SubCell"/>
</dbReference>
<organism evidence="6 7">
    <name type="scientific">Saponaria officinalis</name>
    <name type="common">Common soapwort</name>
    <name type="synonym">Lychnis saponaria</name>
    <dbReference type="NCBI Taxonomy" id="3572"/>
    <lineage>
        <taxon>Eukaryota</taxon>
        <taxon>Viridiplantae</taxon>
        <taxon>Streptophyta</taxon>
        <taxon>Embryophyta</taxon>
        <taxon>Tracheophyta</taxon>
        <taxon>Spermatophyta</taxon>
        <taxon>Magnoliopsida</taxon>
        <taxon>eudicotyledons</taxon>
        <taxon>Gunneridae</taxon>
        <taxon>Pentapetalae</taxon>
        <taxon>Caryophyllales</taxon>
        <taxon>Caryophyllaceae</taxon>
        <taxon>Caryophylleae</taxon>
        <taxon>Saponaria</taxon>
    </lineage>
</organism>
<evidence type="ECO:0000256" key="1">
    <source>
        <dbReference type="ARBA" id="ARBA00004123"/>
    </source>
</evidence>
<dbReference type="PANTHER" id="PTHR31250">
    <property type="entry name" value="IQ DOMAIN-CONTAINING PROTEIN IQM3"/>
    <property type="match status" value="1"/>
</dbReference>
<dbReference type="CDD" id="cd23767">
    <property type="entry name" value="IQCD"/>
    <property type="match status" value="1"/>
</dbReference>
<gene>
    <name evidence="6" type="ORF">RND81_04G123900</name>
</gene>
<comment type="subcellular location">
    <subcellularLocation>
        <location evidence="2">Cytoplasm</location>
    </subcellularLocation>
    <subcellularLocation>
        <location evidence="1">Nucleus</location>
    </subcellularLocation>
</comment>
<dbReference type="AlphaFoldDB" id="A0AAW1LKF3"/>
<evidence type="ECO:0000313" key="7">
    <source>
        <dbReference type="Proteomes" id="UP001443914"/>
    </source>
</evidence>
<dbReference type="PANTHER" id="PTHR31250:SF10">
    <property type="entry name" value="IQ DOMAIN-CONTAINING PROTEIN IQM3"/>
    <property type="match status" value="1"/>
</dbReference>
<keyword evidence="7" id="KW-1185">Reference proteome</keyword>
<dbReference type="Proteomes" id="UP001443914">
    <property type="component" value="Unassembled WGS sequence"/>
</dbReference>
<dbReference type="EMBL" id="JBDFQZ010000004">
    <property type="protein sequence ID" value="KAK9734222.1"/>
    <property type="molecule type" value="Genomic_DNA"/>
</dbReference>
<accession>A0AAW1LKF3</accession>
<evidence type="ECO:0000256" key="3">
    <source>
        <dbReference type="ARBA" id="ARBA00022490"/>
    </source>
</evidence>
<keyword evidence="3" id="KW-0963">Cytoplasm</keyword>
<name>A0AAW1LKF3_SAPOF</name>
<sequence length="473" mass="53270">MEVQTLLSPPPNPPSLFPPFDDLRQCHLQTESPPPSFDADSVSLEFDDNLTVNAAVKVQKVYRSYRTRRRLADTAVVAEELWWQAINYARLERSTISFFDTPETAASRWNRVGLNASKVGKGLSENSKAQKLAFDHWIEAIDPRHRYGHNLHKYYDEWCNAKSGQPFFYWLDVGDGKDLDLEECPRSKLRKQLIKYLGPQEREDYEYIVVEGKITHKLTGELLSASKTSEGTKWIFVMSTCKKLYIGEKQKGKFHHSSFLAGGATLAAGRLLVEDGTLKSISAYSGHYRPSDDRLDSFLAFLTENGVDLNEVQIQRSSEGYKDYDENKSSEVNKTDVSSDNDTPEGSGSLKVKDSSTAEPAIPENADRQNEYKRTLSGGLQSPRINVPREAILKRINSRNAESSYELGHQIHRSWSTGVGPRLGCIADYPFQLRFHALELTERSPRRPSSSSPFSSTVSELLSPTTLQSAPHL</sequence>
<feature type="compositionally biased region" description="Low complexity" evidence="5">
    <location>
        <begin position="447"/>
        <end position="463"/>
    </location>
</feature>
<feature type="region of interest" description="Disordered" evidence="5">
    <location>
        <begin position="318"/>
        <end position="382"/>
    </location>
</feature>
<dbReference type="InterPro" id="IPR044159">
    <property type="entry name" value="IQM"/>
</dbReference>
<feature type="compositionally biased region" description="Polar residues" evidence="5">
    <location>
        <begin position="335"/>
        <end position="346"/>
    </location>
</feature>
<keyword evidence="4" id="KW-0539">Nucleus</keyword>
<dbReference type="PROSITE" id="PS50096">
    <property type="entry name" value="IQ"/>
    <property type="match status" value="1"/>
</dbReference>
<feature type="compositionally biased region" description="Polar residues" evidence="5">
    <location>
        <begin position="464"/>
        <end position="473"/>
    </location>
</feature>